<accession>A0A9J6QRG9</accession>
<gene>
    <name evidence="2" type="ORF">OBO34_09820</name>
</gene>
<feature type="transmembrane region" description="Helical" evidence="1">
    <location>
        <begin position="6"/>
        <end position="27"/>
    </location>
</feature>
<proteinExistence type="predicted"/>
<keyword evidence="1" id="KW-0472">Membrane</keyword>
<comment type="caution">
    <text evidence="2">The sequence shown here is derived from an EMBL/GenBank/DDBJ whole genome shotgun (WGS) entry which is preliminary data.</text>
</comment>
<dbReference type="RefSeq" id="WP_253020013.1">
    <property type="nucleotide sequence ID" value="NZ_JAOSHN010000003.1"/>
</dbReference>
<dbReference type="Proteomes" id="UP001065549">
    <property type="component" value="Unassembled WGS sequence"/>
</dbReference>
<name>A0A9J6QRG9_9FIRM</name>
<protein>
    <submittedName>
        <fullName evidence="2">Uncharacterized protein</fullName>
    </submittedName>
</protein>
<keyword evidence="1" id="KW-0812">Transmembrane</keyword>
<dbReference type="AlphaFoldDB" id="A0A9J6QRG9"/>
<dbReference type="EMBL" id="JAOSHN010000003">
    <property type="protein sequence ID" value="MCU7378650.1"/>
    <property type="molecule type" value="Genomic_DNA"/>
</dbReference>
<evidence type="ECO:0000313" key="2">
    <source>
        <dbReference type="EMBL" id="MCU7378650.1"/>
    </source>
</evidence>
<evidence type="ECO:0000313" key="3">
    <source>
        <dbReference type="Proteomes" id="UP001065549"/>
    </source>
</evidence>
<keyword evidence="3" id="KW-1185">Reference proteome</keyword>
<keyword evidence="1" id="KW-1133">Transmembrane helix</keyword>
<reference evidence="2" key="1">
    <citation type="submission" date="2022-09" db="EMBL/GenBank/DDBJ databases">
        <title>Culturomic study of gut microbiota in children with autism spectrum disorder.</title>
        <authorList>
            <person name="Efimov B.A."/>
            <person name="Chaplin A.V."/>
            <person name="Sokolova S.R."/>
            <person name="Pikina A.P."/>
            <person name="Korzhanova M."/>
            <person name="Belova V."/>
            <person name="Korostin D."/>
        </authorList>
    </citation>
    <scope>NUCLEOTIDE SEQUENCE</scope>
    <source>
        <strain evidence="2">ASD5510</strain>
    </source>
</reference>
<sequence length="274" mass="31846">MKLLDGISFVLSILAIVLSLIVIILLLKRKIENQQKKKAVRKRREQIKTQLTVIPYGGGWEDVYLTVDGETWYFVISSMMGDSFNALLEALYYLDPDNIDKKSFDGLNADAFYLASKGVDGPQEKVSDLEEFRKIHGFPYYYIEEPYRMQFEWYSEPETDQWTIEKEQSLEKTFDVHIKIKRSADDGKIIEFTKPYKEFCYAVAKGCTEALKKHGMLGYHQAIYYDDLNLRHLLRIKAIALDRLDALEITHSKEKGEGERTSLEAELELLLEDM</sequence>
<organism evidence="2 3">
    <name type="scientific">Hominibacterium faecale</name>
    <dbReference type="NCBI Taxonomy" id="2839743"/>
    <lineage>
        <taxon>Bacteria</taxon>
        <taxon>Bacillati</taxon>
        <taxon>Bacillota</taxon>
        <taxon>Clostridia</taxon>
        <taxon>Peptostreptococcales</taxon>
        <taxon>Anaerovoracaceae</taxon>
        <taxon>Hominibacterium</taxon>
    </lineage>
</organism>
<evidence type="ECO:0000256" key="1">
    <source>
        <dbReference type="SAM" id="Phobius"/>
    </source>
</evidence>